<dbReference type="AlphaFoldDB" id="A0A250XI20"/>
<feature type="compositionally biased region" description="Basic and acidic residues" evidence="1">
    <location>
        <begin position="13"/>
        <end position="28"/>
    </location>
</feature>
<organism evidence="2 3">
    <name type="scientific">Chlamydomonas eustigma</name>
    <dbReference type="NCBI Taxonomy" id="1157962"/>
    <lineage>
        <taxon>Eukaryota</taxon>
        <taxon>Viridiplantae</taxon>
        <taxon>Chlorophyta</taxon>
        <taxon>core chlorophytes</taxon>
        <taxon>Chlorophyceae</taxon>
        <taxon>CS clade</taxon>
        <taxon>Chlamydomonadales</taxon>
        <taxon>Chlamydomonadaceae</taxon>
        <taxon>Chlamydomonas</taxon>
    </lineage>
</organism>
<evidence type="ECO:0000313" key="3">
    <source>
        <dbReference type="Proteomes" id="UP000232323"/>
    </source>
</evidence>
<gene>
    <name evidence="2" type="ORF">CEUSTIGMA_g10150.t1</name>
</gene>
<evidence type="ECO:0008006" key="4">
    <source>
        <dbReference type="Google" id="ProtNLM"/>
    </source>
</evidence>
<evidence type="ECO:0000313" key="2">
    <source>
        <dbReference type="EMBL" id="GAX82724.1"/>
    </source>
</evidence>
<dbReference type="Proteomes" id="UP000232323">
    <property type="component" value="Unassembled WGS sequence"/>
</dbReference>
<reference evidence="2 3" key="1">
    <citation type="submission" date="2017-08" db="EMBL/GenBank/DDBJ databases">
        <title>Acidophilic green algal genome provides insights into adaptation to an acidic environment.</title>
        <authorList>
            <person name="Hirooka S."/>
            <person name="Hirose Y."/>
            <person name="Kanesaki Y."/>
            <person name="Higuchi S."/>
            <person name="Fujiwara T."/>
            <person name="Onuma R."/>
            <person name="Era A."/>
            <person name="Ohbayashi R."/>
            <person name="Uzuka A."/>
            <person name="Nozaki H."/>
            <person name="Yoshikawa H."/>
            <person name="Miyagishima S.Y."/>
        </authorList>
    </citation>
    <scope>NUCLEOTIDE SEQUENCE [LARGE SCALE GENOMIC DNA]</scope>
    <source>
        <strain evidence="2 3">NIES-2499</strain>
    </source>
</reference>
<feature type="region of interest" description="Disordered" evidence="1">
    <location>
        <begin position="1"/>
        <end position="36"/>
    </location>
</feature>
<accession>A0A250XI20</accession>
<proteinExistence type="predicted"/>
<dbReference type="OrthoDB" id="543889at2759"/>
<comment type="caution">
    <text evidence="2">The sequence shown here is derived from an EMBL/GenBank/DDBJ whole genome shotgun (WGS) entry which is preliminary data.</text>
</comment>
<keyword evidence="3" id="KW-1185">Reference proteome</keyword>
<evidence type="ECO:0000256" key="1">
    <source>
        <dbReference type="SAM" id="MobiDB-lite"/>
    </source>
</evidence>
<sequence>MLASAMYVSSADFSHDAPPPRESDERSHFSQASSSCGTTSSLIQDVARVMESRLHLKPGRGCIVGEGLTTVDLGIFVDGKQIAIQLDQSPATISTPEGTGPSTARLFAERKTQQRVLQSFGWVVASLMDKEWHDAGSDDHVKVHLIVEAVNKALGKEDDSQGEHHYHHAGCGCSH</sequence>
<name>A0A250XI20_9CHLO</name>
<protein>
    <recommendedName>
        <fullName evidence="4">RAP domain-containing protein</fullName>
    </recommendedName>
</protein>
<dbReference type="EMBL" id="BEGY01000085">
    <property type="protein sequence ID" value="GAX82724.1"/>
    <property type="molecule type" value="Genomic_DNA"/>
</dbReference>